<keyword evidence="2" id="KW-0812">Transmembrane</keyword>
<feature type="region of interest" description="Disordered" evidence="1">
    <location>
        <begin position="106"/>
        <end position="142"/>
    </location>
</feature>
<proteinExistence type="predicted"/>
<feature type="region of interest" description="Disordered" evidence="1">
    <location>
        <begin position="178"/>
        <end position="209"/>
    </location>
</feature>
<protein>
    <submittedName>
        <fullName evidence="3">RING-H2 finger protein ATL52-like</fullName>
    </submittedName>
</protein>
<keyword evidence="4" id="KW-1185">Reference proteome</keyword>
<evidence type="ECO:0000256" key="2">
    <source>
        <dbReference type="SAM" id="Phobius"/>
    </source>
</evidence>
<name>A0A7J7CVE7_TRIWF</name>
<gene>
    <name evidence="3" type="ORF">HS088_TW13G00907</name>
</gene>
<organism evidence="3 4">
    <name type="scientific">Tripterygium wilfordii</name>
    <name type="common">Thunder God vine</name>
    <dbReference type="NCBI Taxonomy" id="458696"/>
    <lineage>
        <taxon>Eukaryota</taxon>
        <taxon>Viridiplantae</taxon>
        <taxon>Streptophyta</taxon>
        <taxon>Embryophyta</taxon>
        <taxon>Tracheophyta</taxon>
        <taxon>Spermatophyta</taxon>
        <taxon>Magnoliopsida</taxon>
        <taxon>eudicotyledons</taxon>
        <taxon>Gunneridae</taxon>
        <taxon>Pentapetalae</taxon>
        <taxon>rosids</taxon>
        <taxon>fabids</taxon>
        <taxon>Celastrales</taxon>
        <taxon>Celastraceae</taxon>
        <taxon>Tripterygium</taxon>
    </lineage>
</organism>
<dbReference type="EMBL" id="JAAARO010000013">
    <property type="protein sequence ID" value="KAF5738014.1"/>
    <property type="molecule type" value="Genomic_DNA"/>
</dbReference>
<feature type="compositionally biased region" description="Low complexity" evidence="1">
    <location>
        <begin position="184"/>
        <end position="200"/>
    </location>
</feature>
<reference evidence="3 4" key="1">
    <citation type="journal article" date="2020" name="Nat. Commun.">
        <title>Genome of Tripterygium wilfordii and identification of cytochrome P450 involved in triptolide biosynthesis.</title>
        <authorList>
            <person name="Tu L."/>
            <person name="Su P."/>
            <person name="Zhang Z."/>
            <person name="Gao L."/>
            <person name="Wang J."/>
            <person name="Hu T."/>
            <person name="Zhou J."/>
            <person name="Zhang Y."/>
            <person name="Zhao Y."/>
            <person name="Liu Y."/>
            <person name="Song Y."/>
            <person name="Tong Y."/>
            <person name="Lu Y."/>
            <person name="Yang J."/>
            <person name="Xu C."/>
            <person name="Jia M."/>
            <person name="Peters R.J."/>
            <person name="Huang L."/>
            <person name="Gao W."/>
        </authorList>
    </citation>
    <scope>NUCLEOTIDE SEQUENCE [LARGE SCALE GENOMIC DNA]</scope>
    <source>
        <strain evidence="4">cv. XIE 37</strain>
        <tissue evidence="3">Leaf</tissue>
    </source>
</reference>
<accession>A0A7J7CVE7</accession>
<evidence type="ECO:0000313" key="4">
    <source>
        <dbReference type="Proteomes" id="UP000593562"/>
    </source>
</evidence>
<feature type="transmembrane region" description="Helical" evidence="2">
    <location>
        <begin position="41"/>
        <end position="62"/>
    </location>
</feature>
<evidence type="ECO:0000256" key="1">
    <source>
        <dbReference type="SAM" id="MobiDB-lite"/>
    </source>
</evidence>
<sequence>MSVQKFVVFRDRPSPPPLPRPPCLIPVPPSRVPNKDDVKPALFVPIFLPIVITAVALFGLIWQEEDNVVNNDSELAIEQMGGDEVRIEDHNNPVEANNTNVEDLRKKSKHLISRNYPSRVQSDLAENRQASTEGGVQPRRRSVSMDSLVSIKNLKSKIYSKRRSGSFSMIKLARSSSIEPILMKRSSTSSGKASSSSGRSSSHDSILPL</sequence>
<comment type="caution">
    <text evidence="3">The sequence shown here is derived from an EMBL/GenBank/DDBJ whole genome shotgun (WGS) entry which is preliminary data.</text>
</comment>
<dbReference type="AlphaFoldDB" id="A0A7J7CVE7"/>
<evidence type="ECO:0000313" key="3">
    <source>
        <dbReference type="EMBL" id="KAF5738014.1"/>
    </source>
</evidence>
<dbReference type="InParanoid" id="A0A7J7CVE7"/>
<dbReference type="Proteomes" id="UP000593562">
    <property type="component" value="Unassembled WGS sequence"/>
</dbReference>
<keyword evidence="2" id="KW-0472">Membrane</keyword>
<keyword evidence="2" id="KW-1133">Transmembrane helix</keyword>